<proteinExistence type="predicted"/>
<sequence length="78" mass="8704">MVLGSRDRTSLLPEANADLGSLLGCKTRPELVKLIQIASLSCYRLYNKGQTMIHAFFPKIQTQLRSECTVKGSLAHRK</sequence>
<dbReference type="AlphaFoldDB" id="A0A8S9M8A5"/>
<evidence type="ECO:0000313" key="1">
    <source>
        <dbReference type="EMBL" id="KAF2614248.1"/>
    </source>
</evidence>
<comment type="caution">
    <text evidence="1">The sequence shown here is derived from an EMBL/GenBank/DDBJ whole genome shotgun (WGS) entry which is preliminary data.</text>
</comment>
<accession>A0A8S9M8A5</accession>
<reference evidence="1" key="1">
    <citation type="submission" date="2019-12" db="EMBL/GenBank/DDBJ databases">
        <title>Genome sequencing and annotation of Brassica cretica.</title>
        <authorList>
            <person name="Studholme D.J."/>
            <person name="Sarris P.F."/>
        </authorList>
    </citation>
    <scope>NUCLEOTIDE SEQUENCE</scope>
    <source>
        <strain evidence="1">PFS-102/07</strain>
        <tissue evidence="1">Leaf</tissue>
    </source>
</reference>
<gene>
    <name evidence="1" type="ORF">F2Q70_00010742</name>
</gene>
<dbReference type="EMBL" id="QGKY02000089">
    <property type="protein sequence ID" value="KAF2614248.1"/>
    <property type="molecule type" value="Genomic_DNA"/>
</dbReference>
<name>A0A8S9M8A5_BRACR</name>
<organism evidence="1">
    <name type="scientific">Brassica cretica</name>
    <name type="common">Mustard</name>
    <dbReference type="NCBI Taxonomy" id="69181"/>
    <lineage>
        <taxon>Eukaryota</taxon>
        <taxon>Viridiplantae</taxon>
        <taxon>Streptophyta</taxon>
        <taxon>Embryophyta</taxon>
        <taxon>Tracheophyta</taxon>
        <taxon>Spermatophyta</taxon>
        <taxon>Magnoliopsida</taxon>
        <taxon>eudicotyledons</taxon>
        <taxon>Gunneridae</taxon>
        <taxon>Pentapetalae</taxon>
        <taxon>rosids</taxon>
        <taxon>malvids</taxon>
        <taxon>Brassicales</taxon>
        <taxon>Brassicaceae</taxon>
        <taxon>Brassiceae</taxon>
        <taxon>Brassica</taxon>
    </lineage>
</organism>
<protein>
    <submittedName>
        <fullName evidence="1">Uncharacterized protein</fullName>
    </submittedName>
</protein>